<comment type="similarity">
    <text evidence="2">Belongs to the CDP-alcohol phosphatidyltransferase class-I family.</text>
</comment>
<keyword evidence="1 2" id="KW-0808">Transferase</keyword>
<protein>
    <submittedName>
        <fullName evidence="4">Phosphatidylglycerophosphate synthase</fullName>
    </submittedName>
</protein>
<feature type="transmembrane region" description="Helical" evidence="3">
    <location>
        <begin position="211"/>
        <end position="233"/>
    </location>
</feature>
<dbReference type="GO" id="GO:0008654">
    <property type="term" value="P:phospholipid biosynthetic process"/>
    <property type="evidence" value="ECO:0007669"/>
    <property type="project" value="InterPro"/>
</dbReference>
<feature type="transmembrane region" description="Helical" evidence="3">
    <location>
        <begin position="155"/>
        <end position="176"/>
    </location>
</feature>
<dbReference type="InterPro" id="IPR043130">
    <property type="entry name" value="CDP-OH_PTrfase_TM_dom"/>
</dbReference>
<dbReference type="InterPro" id="IPR048254">
    <property type="entry name" value="CDP_ALCOHOL_P_TRANSF_CS"/>
</dbReference>
<comment type="caution">
    <text evidence="4">The sequence shown here is derived from an EMBL/GenBank/DDBJ whole genome shotgun (WGS) entry which is preliminary data.</text>
</comment>
<name>A0A853BMV2_9ACTN</name>
<dbReference type="EMBL" id="JACCFO010000001">
    <property type="protein sequence ID" value="NYI96919.1"/>
    <property type="molecule type" value="Genomic_DNA"/>
</dbReference>
<feature type="transmembrane region" description="Helical" evidence="3">
    <location>
        <begin position="36"/>
        <end position="53"/>
    </location>
</feature>
<keyword evidence="3" id="KW-1133">Transmembrane helix</keyword>
<dbReference type="RefSeq" id="WP_308251248.1">
    <property type="nucleotide sequence ID" value="NZ_JACCFO010000001.1"/>
</dbReference>
<dbReference type="InterPro" id="IPR000462">
    <property type="entry name" value="CDP-OH_P_trans"/>
</dbReference>
<dbReference type="GO" id="GO:0016780">
    <property type="term" value="F:phosphotransferase activity, for other substituted phosphate groups"/>
    <property type="evidence" value="ECO:0007669"/>
    <property type="project" value="InterPro"/>
</dbReference>
<keyword evidence="3" id="KW-0812">Transmembrane</keyword>
<feature type="transmembrane region" description="Helical" evidence="3">
    <location>
        <begin position="188"/>
        <end position="205"/>
    </location>
</feature>
<evidence type="ECO:0000256" key="3">
    <source>
        <dbReference type="SAM" id="Phobius"/>
    </source>
</evidence>
<feature type="transmembrane region" description="Helical" evidence="3">
    <location>
        <begin position="65"/>
        <end position="89"/>
    </location>
</feature>
<evidence type="ECO:0000313" key="4">
    <source>
        <dbReference type="EMBL" id="NYI96919.1"/>
    </source>
</evidence>
<dbReference type="Pfam" id="PF01066">
    <property type="entry name" value="CDP-OH_P_transf"/>
    <property type="match status" value="1"/>
</dbReference>
<organism evidence="4 5">
    <name type="scientific">Streptomonospora nanhaiensis</name>
    <dbReference type="NCBI Taxonomy" id="1323731"/>
    <lineage>
        <taxon>Bacteria</taxon>
        <taxon>Bacillati</taxon>
        <taxon>Actinomycetota</taxon>
        <taxon>Actinomycetes</taxon>
        <taxon>Streptosporangiales</taxon>
        <taxon>Nocardiopsidaceae</taxon>
        <taxon>Streptomonospora</taxon>
    </lineage>
</organism>
<feature type="transmembrane region" description="Helical" evidence="3">
    <location>
        <begin position="12"/>
        <end position="30"/>
    </location>
</feature>
<evidence type="ECO:0000313" key="5">
    <source>
        <dbReference type="Proteomes" id="UP000575985"/>
    </source>
</evidence>
<evidence type="ECO:0000256" key="1">
    <source>
        <dbReference type="ARBA" id="ARBA00022679"/>
    </source>
</evidence>
<dbReference type="PROSITE" id="PS00379">
    <property type="entry name" value="CDP_ALCOHOL_P_TRANSF"/>
    <property type="match status" value="1"/>
</dbReference>
<keyword evidence="3" id="KW-0472">Membrane</keyword>
<gene>
    <name evidence="4" type="ORF">HNR12_003196</name>
</gene>
<dbReference type="Gene3D" id="1.20.120.1760">
    <property type="match status" value="1"/>
</dbReference>
<accession>A0A853BMV2</accession>
<dbReference type="GO" id="GO:0016020">
    <property type="term" value="C:membrane"/>
    <property type="evidence" value="ECO:0007669"/>
    <property type="project" value="InterPro"/>
</dbReference>
<proteinExistence type="inferred from homology"/>
<sequence length="245" mass="24219">MGGVAARRAPGLAALAVAGSAAALWAWPGLGPAGGAAGAGYALVLWLTLGAALRRAGGTFGPADVVTLVRAVLVGGVAALVADALAGGLAAEPGGARWVLVALAASALALDALDGRVARCTRTESPLGARFDMEVDSVLLLLLSADAAAGPTGPWVLAIGAMRYVFAGAGRALPWLRAPLPHSTARKAVAAVQGVVLVVLAAGVLPPPAGAAAAGAALALLCWSFGRDVVWLWRRRTVRPEGPTG</sequence>
<evidence type="ECO:0000256" key="2">
    <source>
        <dbReference type="RuleBase" id="RU003750"/>
    </source>
</evidence>
<dbReference type="AlphaFoldDB" id="A0A853BMV2"/>
<keyword evidence="5" id="KW-1185">Reference proteome</keyword>
<reference evidence="4 5" key="1">
    <citation type="submission" date="2020-07" db="EMBL/GenBank/DDBJ databases">
        <title>Sequencing the genomes of 1000 actinobacteria strains.</title>
        <authorList>
            <person name="Klenk H.-P."/>
        </authorList>
    </citation>
    <scope>NUCLEOTIDE SEQUENCE [LARGE SCALE GENOMIC DNA]</scope>
    <source>
        <strain evidence="4 5">DSM 45927</strain>
    </source>
</reference>
<dbReference type="Proteomes" id="UP000575985">
    <property type="component" value="Unassembled WGS sequence"/>
</dbReference>